<dbReference type="OrthoDB" id="2679903at2"/>
<dbReference type="STRING" id="1236220.SAMN04488112_11021"/>
<proteinExistence type="predicted"/>
<dbReference type="EMBL" id="FMZA01000010">
    <property type="protein sequence ID" value="SDC55864.1"/>
    <property type="molecule type" value="Genomic_DNA"/>
</dbReference>
<dbReference type="Pfam" id="PF26326">
    <property type="entry name" value="YtzJ"/>
    <property type="match status" value="1"/>
</dbReference>
<sequence length="78" mass="8547">MIISRKRLAKAKVEKLKHGYSAYAETQEVATLIEKELNGMDLSVRVDRTPIGSWFFPEASDGHPASDCPPGTADSHCS</sequence>
<protein>
    <submittedName>
        <fullName evidence="2">Uncharacterized protein</fullName>
    </submittedName>
</protein>
<feature type="region of interest" description="Disordered" evidence="1">
    <location>
        <begin position="57"/>
        <end position="78"/>
    </location>
</feature>
<evidence type="ECO:0000313" key="2">
    <source>
        <dbReference type="EMBL" id="SDC55864.1"/>
    </source>
</evidence>
<keyword evidence="3" id="KW-1185">Reference proteome</keyword>
<organism evidence="2 3">
    <name type="scientific">Melghirimyces thermohalophilus</name>
    <dbReference type="NCBI Taxonomy" id="1236220"/>
    <lineage>
        <taxon>Bacteria</taxon>
        <taxon>Bacillati</taxon>
        <taxon>Bacillota</taxon>
        <taxon>Bacilli</taxon>
        <taxon>Bacillales</taxon>
        <taxon>Thermoactinomycetaceae</taxon>
        <taxon>Melghirimyces</taxon>
    </lineage>
</organism>
<accession>A0A1G6MKR9</accession>
<name>A0A1G6MKR9_9BACL</name>
<evidence type="ECO:0000313" key="3">
    <source>
        <dbReference type="Proteomes" id="UP000199387"/>
    </source>
</evidence>
<dbReference type="RefSeq" id="WP_091569826.1">
    <property type="nucleotide sequence ID" value="NZ_FMZA01000010.1"/>
</dbReference>
<dbReference type="Proteomes" id="UP000199387">
    <property type="component" value="Unassembled WGS sequence"/>
</dbReference>
<dbReference type="InterPro" id="IPR058867">
    <property type="entry name" value="YtzJ"/>
</dbReference>
<evidence type="ECO:0000256" key="1">
    <source>
        <dbReference type="SAM" id="MobiDB-lite"/>
    </source>
</evidence>
<dbReference type="AlphaFoldDB" id="A0A1G6MKR9"/>
<reference evidence="2 3" key="1">
    <citation type="submission" date="2016-10" db="EMBL/GenBank/DDBJ databases">
        <authorList>
            <person name="de Groot N.N."/>
        </authorList>
    </citation>
    <scope>NUCLEOTIDE SEQUENCE [LARGE SCALE GENOMIC DNA]</scope>
    <source>
        <strain evidence="2 3">DSM 45514</strain>
    </source>
</reference>
<gene>
    <name evidence="2" type="ORF">SAMN04488112_11021</name>
</gene>